<dbReference type="PROSITE" id="PS51186">
    <property type="entry name" value="GNAT"/>
    <property type="match status" value="1"/>
</dbReference>
<proteinExistence type="predicted"/>
<dbReference type="AlphaFoldDB" id="A0A0G4KCN3"/>
<dbReference type="GO" id="GO:0016747">
    <property type="term" value="F:acyltransferase activity, transferring groups other than amino-acyl groups"/>
    <property type="evidence" value="ECO:0007669"/>
    <property type="project" value="InterPro"/>
</dbReference>
<dbReference type="InterPro" id="IPR000182">
    <property type="entry name" value="GNAT_dom"/>
</dbReference>
<dbReference type="Proteomes" id="UP000044602">
    <property type="component" value="Unassembled WGS sequence"/>
</dbReference>
<feature type="domain" description="N-acetyltransferase" evidence="2">
    <location>
        <begin position="82"/>
        <end position="234"/>
    </location>
</feature>
<dbReference type="EMBL" id="CVQH01000001">
    <property type="protein sequence ID" value="CRJ80705.1"/>
    <property type="molecule type" value="Genomic_DNA"/>
</dbReference>
<reference evidence="3 4" key="1">
    <citation type="submission" date="2015-05" db="EMBL/GenBank/DDBJ databases">
        <authorList>
            <person name="Wang D.B."/>
            <person name="Wang M."/>
        </authorList>
    </citation>
    <scope>NUCLEOTIDE SEQUENCE [LARGE SCALE GENOMIC DNA]</scope>
    <source>
        <strain evidence="3">VL1</strain>
    </source>
</reference>
<evidence type="ECO:0000313" key="3">
    <source>
        <dbReference type="EMBL" id="CRJ80705.1"/>
    </source>
</evidence>
<dbReference type="InterPro" id="IPR016181">
    <property type="entry name" value="Acyl_CoA_acyltransferase"/>
</dbReference>
<dbReference type="InterPro" id="IPR052742">
    <property type="entry name" value="Mito_N-acetyltransferase"/>
</dbReference>
<dbReference type="PANTHER" id="PTHR43138:SF2">
    <property type="entry name" value="PROTEIN SPT10"/>
    <property type="match status" value="1"/>
</dbReference>
<feature type="compositionally biased region" description="Basic residues" evidence="1">
    <location>
        <begin position="361"/>
        <end position="374"/>
    </location>
</feature>
<gene>
    <name evidence="3" type="ORF">BN1708_000347</name>
</gene>
<feature type="region of interest" description="Disordered" evidence="1">
    <location>
        <begin position="307"/>
        <end position="343"/>
    </location>
</feature>
<feature type="region of interest" description="Disordered" evidence="1">
    <location>
        <begin position="1"/>
        <end position="32"/>
    </location>
</feature>
<evidence type="ECO:0000256" key="1">
    <source>
        <dbReference type="SAM" id="MobiDB-lite"/>
    </source>
</evidence>
<feature type="region of interest" description="Disordered" evidence="1">
    <location>
        <begin position="359"/>
        <end position="383"/>
    </location>
</feature>
<protein>
    <recommendedName>
        <fullName evidence="2">N-acetyltransferase domain-containing protein</fullName>
    </recommendedName>
</protein>
<evidence type="ECO:0000259" key="2">
    <source>
        <dbReference type="PROSITE" id="PS51186"/>
    </source>
</evidence>
<dbReference type="Pfam" id="PF00583">
    <property type="entry name" value="Acetyltransf_1"/>
    <property type="match status" value="1"/>
</dbReference>
<evidence type="ECO:0000313" key="4">
    <source>
        <dbReference type="Proteomes" id="UP000044602"/>
    </source>
</evidence>
<organism evidence="3 4">
    <name type="scientific">Verticillium longisporum</name>
    <name type="common">Verticillium dahliae var. longisporum</name>
    <dbReference type="NCBI Taxonomy" id="100787"/>
    <lineage>
        <taxon>Eukaryota</taxon>
        <taxon>Fungi</taxon>
        <taxon>Dikarya</taxon>
        <taxon>Ascomycota</taxon>
        <taxon>Pezizomycotina</taxon>
        <taxon>Sordariomycetes</taxon>
        <taxon>Hypocreomycetidae</taxon>
        <taxon>Glomerellales</taxon>
        <taxon>Plectosphaerellaceae</taxon>
        <taxon>Verticillium</taxon>
    </lineage>
</organism>
<dbReference type="GO" id="GO:0005634">
    <property type="term" value="C:nucleus"/>
    <property type="evidence" value="ECO:0007669"/>
    <property type="project" value="TreeGrafter"/>
</dbReference>
<accession>A0A0G4KCN3</accession>
<dbReference type="Gene3D" id="3.40.630.30">
    <property type="match status" value="1"/>
</dbReference>
<sequence length="477" mass="52030">MPAMLDDPDSPTIYRVSGATPFPEPGSSDLPSEIVPRQVTLRDGRTAATMMPFASRDQVPKSLLGYLADQLNKEIEGGDTYPMTEPMTHEKFAPYWFQNFGALMLLGNIEQPSDLADLPEAATGNWSKTCLGSFYIKPNYPGRSSHVCNAGFLVTDASRGRGVGRLMGECYLDWAPKLGYTYSVFNLVYETNVASCKIWDALGFKRIGRVKGCGDLRSYPGQLVDAIIYGRDLVPGEFPEDLAGVERFDKIKFYLNTARNRAAPADAVSPVSPAAPSAPPPSLSAAPPSAPDELAAIADPAVAAYRYPSPDGGVHPSQTLRDPSVSPLPPPHGHNPMLQDSPRHHDAHVYQPIDPRIIASPHHHGHHHHHHHHEHEHDHDHETDPYAYQTETDFQALLNATAGEDERHAEADDAAARREAEAVDRDLDMLIEQGDEDETMSGVGRGEDDDVQGPVTLDVAAEEAKVKAIYALSYADG</sequence>
<keyword evidence="4" id="KW-1185">Reference proteome</keyword>
<name>A0A0G4KCN3_VERLO</name>
<dbReference type="SUPFAM" id="SSF55729">
    <property type="entry name" value="Acyl-CoA N-acyltransferases (Nat)"/>
    <property type="match status" value="1"/>
</dbReference>
<feature type="region of interest" description="Disordered" evidence="1">
    <location>
        <begin position="265"/>
        <end position="291"/>
    </location>
</feature>
<dbReference type="STRING" id="100787.A0A0G4KCN3"/>
<dbReference type="PANTHER" id="PTHR43138">
    <property type="entry name" value="ACETYLTRANSFERASE, GNAT FAMILY"/>
    <property type="match status" value="1"/>
</dbReference>
<feature type="compositionally biased region" description="Low complexity" evidence="1">
    <location>
        <begin position="265"/>
        <end position="275"/>
    </location>
</feature>